<dbReference type="PRINTS" id="PR00252">
    <property type="entry name" value="NRIONCHANNEL"/>
</dbReference>
<evidence type="ECO:0000259" key="8">
    <source>
        <dbReference type="Pfam" id="PF02932"/>
    </source>
</evidence>
<comment type="similarity">
    <text evidence="5">Belongs to the ligand-gated ion channel (TC 1.A.9) family.</text>
</comment>
<dbReference type="SUPFAM" id="SSF63712">
    <property type="entry name" value="Nicotinic receptor ligand binding domain-like"/>
    <property type="match status" value="1"/>
</dbReference>
<dbReference type="SUPFAM" id="SSF90112">
    <property type="entry name" value="Neurotransmitter-gated ion-channel transmembrane pore"/>
    <property type="match status" value="1"/>
</dbReference>
<feature type="region of interest" description="Disordered" evidence="6">
    <location>
        <begin position="369"/>
        <end position="398"/>
    </location>
</feature>
<dbReference type="Gene3D" id="1.20.58.390">
    <property type="entry name" value="Neurotransmitter-gated ion-channel transmembrane domain"/>
    <property type="match status" value="1"/>
</dbReference>
<evidence type="ECO:0000256" key="1">
    <source>
        <dbReference type="ARBA" id="ARBA00004141"/>
    </source>
</evidence>
<evidence type="ECO:0000256" key="3">
    <source>
        <dbReference type="ARBA" id="ARBA00022989"/>
    </source>
</evidence>
<evidence type="ECO:0000313" key="9">
    <source>
        <dbReference type="EMBL" id="KAK7506629.1"/>
    </source>
</evidence>
<dbReference type="PANTHER" id="PTHR18945">
    <property type="entry name" value="NEUROTRANSMITTER GATED ION CHANNEL"/>
    <property type="match status" value="1"/>
</dbReference>
<feature type="domain" description="Neurotransmitter-gated ion-channel transmembrane" evidence="8">
    <location>
        <begin position="282"/>
        <end position="379"/>
    </location>
</feature>
<keyword evidence="4 5" id="KW-0472">Membrane</keyword>
<protein>
    <submittedName>
        <fullName evidence="9">Uncharacterized protein</fullName>
    </submittedName>
</protein>
<dbReference type="InterPro" id="IPR006201">
    <property type="entry name" value="Neur_channel"/>
</dbReference>
<dbReference type="Pfam" id="PF02932">
    <property type="entry name" value="Neur_chan_memb"/>
    <property type="match status" value="1"/>
</dbReference>
<dbReference type="Gene3D" id="2.70.170.10">
    <property type="entry name" value="Neurotransmitter-gated ion-channel ligand-binding domain"/>
    <property type="match status" value="1"/>
</dbReference>
<dbReference type="Pfam" id="PF02931">
    <property type="entry name" value="Neur_chan_LBD"/>
    <property type="match status" value="1"/>
</dbReference>
<keyword evidence="10" id="KW-1185">Reference proteome</keyword>
<feature type="transmembrane region" description="Helical" evidence="5">
    <location>
        <begin position="306"/>
        <end position="324"/>
    </location>
</feature>
<organism evidence="9 10">
    <name type="scientific">Batillaria attramentaria</name>
    <dbReference type="NCBI Taxonomy" id="370345"/>
    <lineage>
        <taxon>Eukaryota</taxon>
        <taxon>Metazoa</taxon>
        <taxon>Spiralia</taxon>
        <taxon>Lophotrochozoa</taxon>
        <taxon>Mollusca</taxon>
        <taxon>Gastropoda</taxon>
        <taxon>Caenogastropoda</taxon>
        <taxon>Sorbeoconcha</taxon>
        <taxon>Cerithioidea</taxon>
        <taxon>Batillariidae</taxon>
        <taxon>Batillaria</taxon>
    </lineage>
</organism>
<name>A0ABD0M3Y3_9CAEN</name>
<proteinExistence type="inferred from homology"/>
<dbReference type="Proteomes" id="UP001519460">
    <property type="component" value="Unassembled WGS sequence"/>
</dbReference>
<evidence type="ECO:0000259" key="7">
    <source>
        <dbReference type="Pfam" id="PF02931"/>
    </source>
</evidence>
<evidence type="ECO:0000256" key="2">
    <source>
        <dbReference type="ARBA" id="ARBA00022692"/>
    </source>
</evidence>
<dbReference type="InterPro" id="IPR036719">
    <property type="entry name" value="Neuro-gated_channel_TM_sf"/>
</dbReference>
<dbReference type="InterPro" id="IPR006202">
    <property type="entry name" value="Neur_chan_lig-bd"/>
</dbReference>
<keyword evidence="5" id="KW-0813">Transport</keyword>
<keyword evidence="3 5" id="KW-1133">Transmembrane helix</keyword>
<dbReference type="GO" id="GO:0034220">
    <property type="term" value="P:monoatomic ion transmembrane transport"/>
    <property type="evidence" value="ECO:0007669"/>
    <property type="project" value="UniProtKB-KW"/>
</dbReference>
<evidence type="ECO:0000313" key="10">
    <source>
        <dbReference type="Proteomes" id="UP001519460"/>
    </source>
</evidence>
<reference evidence="9 10" key="1">
    <citation type="journal article" date="2023" name="Sci. Data">
        <title>Genome assembly of the Korean intertidal mud-creeper Batillaria attramentaria.</title>
        <authorList>
            <person name="Patra A.K."/>
            <person name="Ho P.T."/>
            <person name="Jun S."/>
            <person name="Lee S.J."/>
            <person name="Kim Y."/>
            <person name="Won Y.J."/>
        </authorList>
    </citation>
    <scope>NUCLEOTIDE SEQUENCE [LARGE SCALE GENOMIC DNA]</scope>
    <source>
        <strain evidence="9">Wonlab-2016</strain>
    </source>
</reference>
<sequence>MGRHVIFGLTKASVIIALFLAPCCDALTDNDDELAKTILPVSAETTDEALKLERGDAVDEIRLALTKLKRYIQSLTAAKEKVAPLKPVDGLPWPKVRVNATVSIMSVLGVDDAQQTVRTSVFLRLHWRDEALRWNVSQYNGLKFVELPVTSLWTPNVLVCNSVETQVNLFEMVPSVIVDSEGWVHAALSLVVDTMCKMDLTMYPYDEQFCPVVFFSQSKYIIWNVADDRLGESVAASLSYGNEWDLLETRAEVFHVKEYDEDGPMIMMRLQRKTTFYTVCLVTPMTLTSFMNTLVFLVPLQSGEKVSFLVTIFVSTSVFVSYFTTMMPRGLDSFPATIKLLICVMMESLLSLFATIIILRRFHQEQASSIRQGHQGETNRPSRESTRLSSAPGAPTSQFCCRGNPRAYVVNDTSQEFKPEEKAANKKEADVSGEGRQKSFRLTSHWLDRICFWVACVGNTTFLLAIILCTLSNSEYKKADAGF</sequence>
<feature type="transmembrane region" description="Helical" evidence="5">
    <location>
        <begin position="276"/>
        <end position="299"/>
    </location>
</feature>
<dbReference type="CDD" id="cd19051">
    <property type="entry name" value="LGIC_TM_cation"/>
    <property type="match status" value="1"/>
</dbReference>
<dbReference type="PROSITE" id="PS00236">
    <property type="entry name" value="NEUROTR_ION_CHANNEL"/>
    <property type="match status" value="1"/>
</dbReference>
<feature type="transmembrane region" description="Helical" evidence="5">
    <location>
        <begin position="336"/>
        <end position="359"/>
    </location>
</feature>
<dbReference type="InterPro" id="IPR036734">
    <property type="entry name" value="Neur_chan_lig-bd_sf"/>
</dbReference>
<comment type="caution">
    <text evidence="9">The sequence shown here is derived from an EMBL/GenBank/DDBJ whole genome shotgun (WGS) entry which is preliminary data.</text>
</comment>
<evidence type="ECO:0000256" key="6">
    <source>
        <dbReference type="SAM" id="MobiDB-lite"/>
    </source>
</evidence>
<dbReference type="InterPro" id="IPR038050">
    <property type="entry name" value="Neuro_actylchol_rec"/>
</dbReference>
<feature type="compositionally biased region" description="Polar residues" evidence="6">
    <location>
        <begin position="369"/>
        <end position="379"/>
    </location>
</feature>
<dbReference type="GO" id="GO:0016020">
    <property type="term" value="C:membrane"/>
    <property type="evidence" value="ECO:0007669"/>
    <property type="project" value="UniProtKB-SubCell"/>
</dbReference>
<feature type="chain" id="PRO_5044530476" evidence="5">
    <location>
        <begin position="27"/>
        <end position="483"/>
    </location>
</feature>
<feature type="transmembrane region" description="Helical" evidence="5">
    <location>
        <begin position="446"/>
        <end position="468"/>
    </location>
</feature>
<dbReference type="InterPro" id="IPR006029">
    <property type="entry name" value="Neurotrans-gated_channel_TM"/>
</dbReference>
<comment type="subcellular location">
    <subcellularLocation>
        <location evidence="1">Membrane</location>
        <topology evidence="1">Multi-pass membrane protein</topology>
    </subcellularLocation>
</comment>
<feature type="signal peptide" evidence="5">
    <location>
        <begin position="1"/>
        <end position="26"/>
    </location>
</feature>
<accession>A0ABD0M3Y3</accession>
<dbReference type="CDD" id="cd18989">
    <property type="entry name" value="LGIC_ECD_cation"/>
    <property type="match status" value="1"/>
</dbReference>
<feature type="domain" description="Neurotransmitter-gated ion-channel ligand-binding" evidence="7">
    <location>
        <begin position="95"/>
        <end position="218"/>
    </location>
</feature>
<dbReference type="InterPro" id="IPR018000">
    <property type="entry name" value="Neurotransmitter_ion_chnl_CS"/>
</dbReference>
<evidence type="ECO:0000256" key="5">
    <source>
        <dbReference type="RuleBase" id="RU000687"/>
    </source>
</evidence>
<keyword evidence="5" id="KW-0407">Ion channel</keyword>
<gene>
    <name evidence="9" type="ORF">BaRGS_00002104</name>
</gene>
<dbReference type="AlphaFoldDB" id="A0ABD0M3Y3"/>
<evidence type="ECO:0000256" key="4">
    <source>
        <dbReference type="ARBA" id="ARBA00023136"/>
    </source>
</evidence>
<keyword evidence="5" id="KW-0406">Ion transport</keyword>
<keyword evidence="5" id="KW-0732">Signal</keyword>
<dbReference type="EMBL" id="JACVVK020000006">
    <property type="protein sequence ID" value="KAK7506629.1"/>
    <property type="molecule type" value="Genomic_DNA"/>
</dbReference>
<keyword evidence="2 5" id="KW-0812">Transmembrane</keyword>